<dbReference type="PANTHER" id="PTHR36152:SF1">
    <property type="entry name" value="UBIQUITIN-LIKE DOMAIN-CONTAINING PROTEIN"/>
    <property type="match status" value="1"/>
</dbReference>
<dbReference type="InterPro" id="IPR053165">
    <property type="entry name" value="HSI-I_assembly_Hcp1"/>
</dbReference>
<gene>
    <name evidence="1" type="ORF">OL599_04860</name>
</gene>
<accession>A0AA41YI40</accession>
<dbReference type="PANTHER" id="PTHR36152">
    <property type="entry name" value="CYTOPLASMIC PROTEIN-RELATED"/>
    <property type="match status" value="1"/>
</dbReference>
<reference evidence="1" key="1">
    <citation type="submission" date="2022-09" db="EMBL/GenBank/DDBJ databases">
        <title>Rhodovastum sp. nov. RN2-1 isolated from soil in Seongnam, South Korea.</title>
        <authorList>
            <person name="Le N.T."/>
        </authorList>
    </citation>
    <scope>NUCLEOTIDE SEQUENCE</scope>
    <source>
        <strain evidence="1">RN2-1</strain>
    </source>
</reference>
<dbReference type="AlphaFoldDB" id="A0AA41YI40"/>
<dbReference type="EMBL" id="JAPDNT010000002">
    <property type="protein sequence ID" value="MCW3473901.1"/>
    <property type="molecule type" value="Genomic_DNA"/>
</dbReference>
<dbReference type="SUPFAM" id="SSF141452">
    <property type="entry name" value="Hcp1-like"/>
    <property type="match status" value="1"/>
</dbReference>
<dbReference type="InterPro" id="IPR036624">
    <property type="entry name" value="Hcp1-lik_sf"/>
</dbReference>
<evidence type="ECO:0000313" key="2">
    <source>
        <dbReference type="Proteomes" id="UP001165679"/>
    </source>
</evidence>
<evidence type="ECO:0000313" key="1">
    <source>
        <dbReference type="EMBL" id="MCW3473901.1"/>
    </source>
</evidence>
<reference evidence="1" key="2">
    <citation type="submission" date="2022-10" db="EMBL/GenBank/DDBJ databases">
        <authorList>
            <person name="Trinh H.N."/>
        </authorList>
    </citation>
    <scope>NUCLEOTIDE SEQUENCE</scope>
    <source>
        <strain evidence="1">RN2-1</strain>
    </source>
</reference>
<dbReference type="Pfam" id="PF05638">
    <property type="entry name" value="T6SS_HCP"/>
    <property type="match status" value="1"/>
</dbReference>
<keyword evidence="2" id="KW-1185">Reference proteome</keyword>
<name>A0AA41YI40_9PROT</name>
<dbReference type="InterPro" id="IPR008514">
    <property type="entry name" value="T6SS_Hcp"/>
</dbReference>
<organism evidence="1 2">
    <name type="scientific">Limobrevibacterium gyesilva</name>
    <dbReference type="NCBI Taxonomy" id="2991712"/>
    <lineage>
        <taxon>Bacteria</taxon>
        <taxon>Pseudomonadati</taxon>
        <taxon>Pseudomonadota</taxon>
        <taxon>Alphaproteobacteria</taxon>
        <taxon>Acetobacterales</taxon>
        <taxon>Acetobacteraceae</taxon>
        <taxon>Limobrevibacterium</taxon>
    </lineage>
</organism>
<comment type="caution">
    <text evidence="1">The sequence shown here is derived from an EMBL/GenBank/DDBJ whole genome shotgun (WGS) entry which is preliminary data.</text>
</comment>
<protein>
    <submittedName>
        <fullName evidence="1">Type VI secretion system tube protein Hcp</fullName>
    </submittedName>
</protein>
<dbReference type="Proteomes" id="UP001165679">
    <property type="component" value="Unassembled WGS sequence"/>
</dbReference>
<proteinExistence type="predicted"/>
<sequence length="159" mass="17213">MSIFLKYGSIEGESTTDTKTKWIQLDSLQWGMGRGINMPSGGATSKREASEVSVSEVTITKAADKATPKLVQEALFGKMNTKAEIAFTRTKPDGGVEDFMMLTLFDTAVSGYSMSSGGDNPSESLSLNFAKFDLKYTSYDAAGVATPEIVTYDMTKRTK</sequence>
<dbReference type="RefSeq" id="WP_264712520.1">
    <property type="nucleotide sequence ID" value="NZ_JAPDNT010000002.1"/>
</dbReference>
<dbReference type="Gene3D" id="2.30.110.20">
    <property type="entry name" value="Hcp1-like"/>
    <property type="match status" value="1"/>
</dbReference>